<feature type="domain" description="MEDS" evidence="1">
    <location>
        <begin position="18"/>
        <end position="168"/>
    </location>
</feature>
<proteinExistence type="predicted"/>
<dbReference type="Proteomes" id="UP000469125">
    <property type="component" value="Unassembled WGS sequence"/>
</dbReference>
<evidence type="ECO:0000313" key="2">
    <source>
        <dbReference type="EMBL" id="MUK87920.1"/>
    </source>
</evidence>
<accession>A0A6N8FEF5</accession>
<sequence>MSKTIPLTRYIEVSSSSHIVYFFENERIYLENLMAYIKTGLEQGQHLIIIEQAEVLNKALQKMNVSEAGKKYIHHYDNSSFYRSYGDFNIESILNHAMDLIQPFLDEDVDFRTWSHVKWKDQKDIANKLDQYEGLADGCIGEVGYMCVCAYDATNVSAEIQTNLMRSHEYIMTDEEFVHSSLYNKKRIQSKK</sequence>
<reference evidence="2 3" key="1">
    <citation type="submission" date="2019-11" db="EMBL/GenBank/DDBJ databases">
        <authorList>
            <person name="Li X."/>
        </authorList>
    </citation>
    <scope>NUCLEOTIDE SEQUENCE [LARGE SCALE GENOMIC DNA]</scope>
    <source>
        <strain evidence="2 3">L9</strain>
    </source>
</reference>
<evidence type="ECO:0000259" key="1">
    <source>
        <dbReference type="Pfam" id="PF14417"/>
    </source>
</evidence>
<dbReference type="AlphaFoldDB" id="A0A6N8FEF5"/>
<protein>
    <recommendedName>
        <fullName evidence="1">MEDS domain-containing protein</fullName>
    </recommendedName>
</protein>
<keyword evidence="3" id="KW-1185">Reference proteome</keyword>
<dbReference type="EMBL" id="WOCA01000003">
    <property type="protein sequence ID" value="MUK87920.1"/>
    <property type="molecule type" value="Genomic_DNA"/>
</dbReference>
<gene>
    <name evidence="2" type="ORF">GMD78_05845</name>
</gene>
<organism evidence="2 3">
    <name type="scientific">Ornithinibacillus caprae</name>
    <dbReference type="NCBI Taxonomy" id="2678566"/>
    <lineage>
        <taxon>Bacteria</taxon>
        <taxon>Bacillati</taxon>
        <taxon>Bacillota</taxon>
        <taxon>Bacilli</taxon>
        <taxon>Bacillales</taxon>
        <taxon>Bacillaceae</taxon>
        <taxon>Ornithinibacillus</taxon>
    </lineage>
</organism>
<dbReference type="InterPro" id="IPR025847">
    <property type="entry name" value="MEDS_domain"/>
</dbReference>
<comment type="caution">
    <text evidence="2">The sequence shown here is derived from an EMBL/GenBank/DDBJ whole genome shotgun (WGS) entry which is preliminary data.</text>
</comment>
<dbReference type="Pfam" id="PF14417">
    <property type="entry name" value="MEDS"/>
    <property type="match status" value="1"/>
</dbReference>
<evidence type="ECO:0000313" key="3">
    <source>
        <dbReference type="Proteomes" id="UP000469125"/>
    </source>
</evidence>
<dbReference type="RefSeq" id="WP_155667888.1">
    <property type="nucleotide sequence ID" value="NZ_WOCA01000003.1"/>
</dbReference>
<name>A0A6N8FEF5_9BACI</name>